<keyword evidence="1" id="KW-0732">Signal</keyword>
<comment type="caution">
    <text evidence="3">The sequence shown here is derived from an EMBL/GenBank/DDBJ whole genome shotgun (WGS) entry which is preliminary data.</text>
</comment>
<dbReference type="Proteomes" id="UP000271974">
    <property type="component" value="Unassembled WGS sequence"/>
</dbReference>
<protein>
    <recommendedName>
        <fullName evidence="2">Chitin-binding type-4 domain-containing protein</fullName>
    </recommendedName>
</protein>
<keyword evidence="4" id="KW-1185">Reference proteome</keyword>
<evidence type="ECO:0000313" key="3">
    <source>
        <dbReference type="EMBL" id="RUS78947.1"/>
    </source>
</evidence>
<feature type="chain" id="PRO_5018632539" description="Chitin-binding type-4 domain-containing protein" evidence="1">
    <location>
        <begin position="25"/>
        <end position="222"/>
    </location>
</feature>
<dbReference type="AlphaFoldDB" id="A0A3S1BEI5"/>
<feature type="signal peptide" evidence="1">
    <location>
        <begin position="1"/>
        <end position="24"/>
    </location>
</feature>
<feature type="non-terminal residue" evidence="3">
    <location>
        <position position="222"/>
    </location>
</feature>
<dbReference type="InterPro" id="IPR004302">
    <property type="entry name" value="Cellulose/chitin-bd_N"/>
</dbReference>
<dbReference type="EMBL" id="RQTK01000480">
    <property type="protein sequence ID" value="RUS78947.1"/>
    <property type="molecule type" value="Genomic_DNA"/>
</dbReference>
<reference evidence="3 4" key="1">
    <citation type="submission" date="2019-01" db="EMBL/GenBank/DDBJ databases">
        <title>A draft genome assembly of the solar-powered sea slug Elysia chlorotica.</title>
        <authorList>
            <person name="Cai H."/>
            <person name="Li Q."/>
            <person name="Fang X."/>
            <person name="Li J."/>
            <person name="Curtis N.E."/>
            <person name="Altenburger A."/>
            <person name="Shibata T."/>
            <person name="Feng M."/>
            <person name="Maeda T."/>
            <person name="Schwartz J.A."/>
            <person name="Shigenobu S."/>
            <person name="Lundholm N."/>
            <person name="Nishiyama T."/>
            <person name="Yang H."/>
            <person name="Hasebe M."/>
            <person name="Li S."/>
            <person name="Pierce S.K."/>
            <person name="Wang J."/>
        </authorList>
    </citation>
    <scope>NUCLEOTIDE SEQUENCE [LARGE SCALE GENOMIC DNA]</scope>
    <source>
        <strain evidence="3">EC2010</strain>
        <tissue evidence="3">Whole organism of an adult</tissue>
    </source>
</reference>
<accession>A0A3S1BEI5</accession>
<dbReference type="Pfam" id="PF03067">
    <property type="entry name" value="LPMO_10"/>
    <property type="match status" value="1"/>
</dbReference>
<dbReference type="OrthoDB" id="64893at2759"/>
<proteinExistence type="predicted"/>
<evidence type="ECO:0000256" key="1">
    <source>
        <dbReference type="SAM" id="SignalP"/>
    </source>
</evidence>
<name>A0A3S1BEI5_ELYCH</name>
<evidence type="ECO:0000313" key="4">
    <source>
        <dbReference type="Proteomes" id="UP000271974"/>
    </source>
</evidence>
<gene>
    <name evidence="3" type="ORF">EGW08_013288</name>
</gene>
<dbReference type="STRING" id="188477.A0A3S1BEI5"/>
<feature type="domain" description="Chitin-binding type-4" evidence="2">
    <location>
        <begin position="25"/>
        <end position="215"/>
    </location>
</feature>
<organism evidence="3 4">
    <name type="scientific">Elysia chlorotica</name>
    <name type="common">Eastern emerald elysia</name>
    <name type="synonym">Sea slug</name>
    <dbReference type="NCBI Taxonomy" id="188477"/>
    <lineage>
        <taxon>Eukaryota</taxon>
        <taxon>Metazoa</taxon>
        <taxon>Spiralia</taxon>
        <taxon>Lophotrochozoa</taxon>
        <taxon>Mollusca</taxon>
        <taxon>Gastropoda</taxon>
        <taxon>Heterobranchia</taxon>
        <taxon>Euthyneura</taxon>
        <taxon>Panpulmonata</taxon>
        <taxon>Sacoglossa</taxon>
        <taxon>Placobranchoidea</taxon>
        <taxon>Plakobranchidae</taxon>
        <taxon>Elysia</taxon>
    </lineage>
</organism>
<evidence type="ECO:0000259" key="2">
    <source>
        <dbReference type="Pfam" id="PF03067"/>
    </source>
</evidence>
<sequence length="222" mass="24470">MSPFSPIAVLTCIMAAGLPGGVRGHGRMLDPPSRMSAYLAGFDTPPNYEDHQMNCGGISLQWDTNGGRCGVCGDPWSGPRLYERPDGAMVQGEPVITKTYSENESIKVSIQITMNHKVRFQIQFVVSRLNRQYSDQDCLDKHLLADDTGRTRFDSPSDSTGLFDFYLVLPSGVTCPQCMLQWKWRAGNNWGCDANGDCGVGKGERQEEFYACSDVKIDPRGG</sequence>